<keyword evidence="5 12" id="KW-0732">Signal</keyword>
<dbReference type="GO" id="GO:0004497">
    <property type="term" value="F:monooxygenase activity"/>
    <property type="evidence" value="ECO:0007669"/>
    <property type="project" value="UniProtKB-KW"/>
</dbReference>
<dbReference type="GO" id="GO:0005576">
    <property type="term" value="C:extracellular region"/>
    <property type="evidence" value="ECO:0007669"/>
    <property type="project" value="UniProtKB-SubCell"/>
</dbReference>
<keyword evidence="3" id="KW-0964">Secreted</keyword>
<dbReference type="InterPro" id="IPR054497">
    <property type="entry name" value="LPMO_AA14"/>
</dbReference>
<proteinExistence type="inferred from homology"/>
<organism evidence="13 14">
    <name type="scientific">Naganishia liquefaciens</name>
    <dbReference type="NCBI Taxonomy" id="104408"/>
    <lineage>
        <taxon>Eukaryota</taxon>
        <taxon>Fungi</taxon>
        <taxon>Dikarya</taxon>
        <taxon>Basidiomycota</taxon>
        <taxon>Agaricomycotina</taxon>
        <taxon>Tremellomycetes</taxon>
        <taxon>Filobasidiales</taxon>
        <taxon>Filobasidiaceae</taxon>
        <taxon>Naganishia</taxon>
    </lineage>
</organism>
<keyword evidence="8" id="KW-0503">Monooxygenase</keyword>
<evidence type="ECO:0000256" key="8">
    <source>
        <dbReference type="ARBA" id="ARBA00023033"/>
    </source>
</evidence>
<evidence type="ECO:0000256" key="2">
    <source>
        <dbReference type="ARBA" id="ARBA00004613"/>
    </source>
</evidence>
<keyword evidence="14" id="KW-1185">Reference proteome</keyword>
<keyword evidence="4" id="KW-0479">Metal-binding</keyword>
<comment type="similarity">
    <text evidence="11">Belongs to the polysaccharide monooxygenase AA14 family.</text>
</comment>
<feature type="signal peptide" evidence="12">
    <location>
        <begin position="1"/>
        <end position="21"/>
    </location>
</feature>
<sequence length="490" mass="53180">MIFKSALSAITIGLLPLTARAHIALWDPAMFGWDEKDPNQQNAVEPLADLSFNDWWLHGEAFRNDPPPAGVFMELPSGGVYKGYTSCNKAQSKYSTEPGERDATIYACKSSTSNPADGRGAMHTIDTWGTPNPTNVKGTSIAIAYKSDINQVQPEDFAVISVNYTSPWFQQTDYHIPGDIPACPEGGCLCMWSWIHSIEGGSQQIYQLAYRCKVTGATGTRAIPAPQIAKKCHFPTDTSNCTVGAKLPHYWLQKERNNNFQDYYDPPFYNSEYGFMDGAQTDLFANAVNVDEPVSTAAPSKMPLSSASSISKTASATASTTSNVSTEPPTLSDAADLTMTAFTTVYKSASPSSSIANATTLAASSALPTGVHNISGATVSNSTVFTVSASATIAGSATPTGKTCRRLSRRGYLFRHIRKTPRIPKEKRMLDRPPNIDLRIANTADPAVFEPTRDFDPVRRRALEAAGLKAMQHARGLRISQLKRGRSPRF</sequence>
<evidence type="ECO:0000256" key="5">
    <source>
        <dbReference type="ARBA" id="ARBA00022729"/>
    </source>
</evidence>
<comment type="cofactor">
    <cofactor evidence="1">
        <name>Cu(2+)</name>
        <dbReference type="ChEBI" id="CHEBI:29036"/>
    </cofactor>
</comment>
<keyword evidence="9" id="KW-1015">Disulfide bond</keyword>
<evidence type="ECO:0000256" key="12">
    <source>
        <dbReference type="SAM" id="SignalP"/>
    </source>
</evidence>
<evidence type="ECO:0000313" key="13">
    <source>
        <dbReference type="EMBL" id="GHJ86888.1"/>
    </source>
</evidence>
<dbReference type="AlphaFoldDB" id="A0A8H3YF39"/>
<keyword evidence="6" id="KW-0560">Oxidoreductase</keyword>
<name>A0A8H3YF39_9TREE</name>
<evidence type="ECO:0000256" key="3">
    <source>
        <dbReference type="ARBA" id="ARBA00022525"/>
    </source>
</evidence>
<gene>
    <name evidence="13" type="ORF">NliqN6_3290</name>
</gene>
<evidence type="ECO:0000313" key="14">
    <source>
        <dbReference type="Proteomes" id="UP000620104"/>
    </source>
</evidence>
<dbReference type="Pfam" id="PF22810">
    <property type="entry name" value="LPMO_AA14"/>
    <property type="match status" value="1"/>
</dbReference>
<evidence type="ECO:0000256" key="1">
    <source>
        <dbReference type="ARBA" id="ARBA00001973"/>
    </source>
</evidence>
<evidence type="ECO:0000256" key="6">
    <source>
        <dbReference type="ARBA" id="ARBA00023002"/>
    </source>
</evidence>
<comment type="subcellular location">
    <subcellularLocation>
        <location evidence="2">Secreted</location>
    </subcellularLocation>
</comment>
<accession>A0A8H3YF39</accession>
<evidence type="ECO:0000256" key="11">
    <source>
        <dbReference type="ARBA" id="ARBA00046340"/>
    </source>
</evidence>
<protein>
    <submittedName>
        <fullName evidence="13">Uncharacterized protein</fullName>
    </submittedName>
</protein>
<evidence type="ECO:0000256" key="10">
    <source>
        <dbReference type="ARBA" id="ARBA00023180"/>
    </source>
</evidence>
<comment type="caution">
    <text evidence="13">The sequence shown here is derived from an EMBL/GenBank/DDBJ whole genome shotgun (WGS) entry which is preliminary data.</text>
</comment>
<reference evidence="13" key="1">
    <citation type="submission" date="2020-07" db="EMBL/GenBank/DDBJ databases">
        <title>Draft Genome Sequence of a Deep-Sea Yeast, Naganishia (Cryptococcus) liquefaciens strain N6.</title>
        <authorList>
            <person name="Han Y.W."/>
            <person name="Kajitani R."/>
            <person name="Morimoto H."/>
            <person name="Parhat M."/>
            <person name="Tsubouchi H."/>
            <person name="Bakenova O."/>
            <person name="Ogata M."/>
            <person name="Argunhan B."/>
            <person name="Aoki R."/>
            <person name="Kajiwara S."/>
            <person name="Itoh T."/>
            <person name="Iwasaki H."/>
        </authorList>
    </citation>
    <scope>NUCLEOTIDE SEQUENCE</scope>
    <source>
        <strain evidence="13">N6</strain>
    </source>
</reference>
<keyword evidence="10" id="KW-0325">Glycoprotein</keyword>
<dbReference type="Proteomes" id="UP000620104">
    <property type="component" value="Unassembled WGS sequence"/>
</dbReference>
<feature type="chain" id="PRO_5034187380" evidence="12">
    <location>
        <begin position="22"/>
        <end position="490"/>
    </location>
</feature>
<dbReference type="EMBL" id="BLZA01000019">
    <property type="protein sequence ID" value="GHJ86888.1"/>
    <property type="molecule type" value="Genomic_DNA"/>
</dbReference>
<evidence type="ECO:0000256" key="9">
    <source>
        <dbReference type="ARBA" id="ARBA00023157"/>
    </source>
</evidence>
<dbReference type="GO" id="GO:0046872">
    <property type="term" value="F:metal ion binding"/>
    <property type="evidence" value="ECO:0007669"/>
    <property type="project" value="UniProtKB-KW"/>
</dbReference>
<dbReference type="OrthoDB" id="2019572at2759"/>
<evidence type="ECO:0000256" key="4">
    <source>
        <dbReference type="ARBA" id="ARBA00022723"/>
    </source>
</evidence>
<keyword evidence="7" id="KW-0186">Copper</keyword>
<evidence type="ECO:0000256" key="7">
    <source>
        <dbReference type="ARBA" id="ARBA00023008"/>
    </source>
</evidence>